<gene>
    <name evidence="12" type="ORF">R3W88_029057</name>
</gene>
<evidence type="ECO:0000313" key="13">
    <source>
        <dbReference type="Proteomes" id="UP001311915"/>
    </source>
</evidence>
<evidence type="ECO:0000256" key="8">
    <source>
        <dbReference type="ARBA" id="ARBA00048329"/>
    </source>
</evidence>
<evidence type="ECO:0000256" key="10">
    <source>
        <dbReference type="SAM" id="MobiDB-lite"/>
    </source>
</evidence>
<dbReference type="EMBL" id="JAWPEI010000012">
    <property type="protein sequence ID" value="KAK4708132.1"/>
    <property type="molecule type" value="Genomic_DNA"/>
</dbReference>
<organism evidence="12 13">
    <name type="scientific">Solanum pinnatisectum</name>
    <name type="common">tansyleaf nightshade</name>
    <dbReference type="NCBI Taxonomy" id="50273"/>
    <lineage>
        <taxon>Eukaryota</taxon>
        <taxon>Viridiplantae</taxon>
        <taxon>Streptophyta</taxon>
        <taxon>Embryophyta</taxon>
        <taxon>Tracheophyta</taxon>
        <taxon>Spermatophyta</taxon>
        <taxon>Magnoliopsida</taxon>
        <taxon>eudicotyledons</taxon>
        <taxon>Gunneridae</taxon>
        <taxon>Pentapetalae</taxon>
        <taxon>asterids</taxon>
        <taxon>lamiids</taxon>
        <taxon>Solanales</taxon>
        <taxon>Solanaceae</taxon>
        <taxon>Solanoideae</taxon>
        <taxon>Solaneae</taxon>
        <taxon>Solanum</taxon>
    </lineage>
</organism>
<dbReference type="SUPFAM" id="SSF56112">
    <property type="entry name" value="Protein kinase-like (PK-like)"/>
    <property type="match status" value="1"/>
</dbReference>
<comment type="catalytic activity">
    <reaction evidence="7">
        <text>L-threonyl-[protein] + ATP = O-phospho-L-threonyl-[protein] + ADP + H(+)</text>
        <dbReference type="Rhea" id="RHEA:46608"/>
        <dbReference type="Rhea" id="RHEA-COMP:11060"/>
        <dbReference type="Rhea" id="RHEA-COMP:11605"/>
        <dbReference type="ChEBI" id="CHEBI:15378"/>
        <dbReference type="ChEBI" id="CHEBI:30013"/>
        <dbReference type="ChEBI" id="CHEBI:30616"/>
        <dbReference type="ChEBI" id="CHEBI:61977"/>
        <dbReference type="ChEBI" id="CHEBI:456216"/>
        <dbReference type="EC" id="2.7.11.25"/>
    </reaction>
</comment>
<accession>A0AAV9K7K4</accession>
<feature type="compositionally biased region" description="Low complexity" evidence="10">
    <location>
        <begin position="120"/>
        <end position="139"/>
    </location>
</feature>
<reference evidence="12 13" key="1">
    <citation type="submission" date="2023-10" db="EMBL/GenBank/DDBJ databases">
        <title>Genome-Wide Identification Analysis in wild type Solanum Pinnatisectum Reveals Some Genes Defensing Phytophthora Infestans.</title>
        <authorList>
            <person name="Sun C."/>
        </authorList>
    </citation>
    <scope>NUCLEOTIDE SEQUENCE [LARGE SCALE GENOMIC DNA]</scope>
    <source>
        <strain evidence="12">LQN</strain>
        <tissue evidence="12">Leaf</tissue>
    </source>
</reference>
<dbReference type="PANTHER" id="PTHR48016:SF8">
    <property type="entry name" value="MITOGEN-ACTIVATED PROTEIN KINASE KINASE KINASE 3"/>
    <property type="match status" value="1"/>
</dbReference>
<feature type="domain" description="Protein kinase" evidence="11">
    <location>
        <begin position="205"/>
        <end position="461"/>
    </location>
</feature>
<proteinExistence type="inferred from homology"/>
<evidence type="ECO:0000256" key="6">
    <source>
        <dbReference type="ARBA" id="ARBA00022840"/>
    </source>
</evidence>
<comment type="similarity">
    <text evidence="1">Belongs to the protein kinase superfamily. STE Ser/Thr protein kinase family. MAP kinase kinase kinase subfamily.</text>
</comment>
<keyword evidence="3" id="KW-0808">Transferase</keyword>
<evidence type="ECO:0000313" key="12">
    <source>
        <dbReference type="EMBL" id="KAK4708132.1"/>
    </source>
</evidence>
<dbReference type="Gene3D" id="1.10.510.10">
    <property type="entry name" value="Transferase(Phosphotransferase) domain 1"/>
    <property type="match status" value="1"/>
</dbReference>
<dbReference type="GO" id="GO:0004709">
    <property type="term" value="F:MAP kinase kinase kinase activity"/>
    <property type="evidence" value="ECO:0007669"/>
    <property type="project" value="UniProtKB-EC"/>
</dbReference>
<dbReference type="Proteomes" id="UP001311915">
    <property type="component" value="Unassembled WGS sequence"/>
</dbReference>
<keyword evidence="6 9" id="KW-0067">ATP-binding</keyword>
<dbReference type="FunFam" id="1.10.510.10:FF:000186">
    <property type="entry name" value="Mitogen-activated protein kinase kinase kinase"/>
    <property type="match status" value="1"/>
</dbReference>
<name>A0AAV9K7K4_9SOLN</name>
<feature type="binding site" evidence="9">
    <location>
        <position position="234"/>
    </location>
    <ligand>
        <name>ATP</name>
        <dbReference type="ChEBI" id="CHEBI:30616"/>
    </ligand>
</feature>
<comment type="catalytic activity">
    <reaction evidence="8">
        <text>L-seryl-[protein] + ATP = O-phospho-L-seryl-[protein] + ADP + H(+)</text>
        <dbReference type="Rhea" id="RHEA:17989"/>
        <dbReference type="Rhea" id="RHEA-COMP:9863"/>
        <dbReference type="Rhea" id="RHEA-COMP:11604"/>
        <dbReference type="ChEBI" id="CHEBI:15378"/>
        <dbReference type="ChEBI" id="CHEBI:29999"/>
        <dbReference type="ChEBI" id="CHEBI:30616"/>
        <dbReference type="ChEBI" id="CHEBI:83421"/>
        <dbReference type="ChEBI" id="CHEBI:456216"/>
        <dbReference type="EC" id="2.7.11.25"/>
    </reaction>
</comment>
<evidence type="ECO:0000259" key="11">
    <source>
        <dbReference type="PROSITE" id="PS50011"/>
    </source>
</evidence>
<dbReference type="InterPro" id="IPR000719">
    <property type="entry name" value="Prot_kinase_dom"/>
</dbReference>
<sequence>MPAWWGKKSTKNKDPQVKEKEREKYVKPRSFDELLSRNSPRTSKDFSGSGSGFSGFDSGSSLEKAHPLPVPSVSSLGNDHGVVLGCGSVSVSSTSSSGSSDGGGGGGAVNTDQAQLDTFRGLGDSRLSPLSRSPVRSRGTTTTSSPLHPRFSSLNLDSPTGKLDDVRSECHQLPLPPGSPPSPSALPNPRPCVVAEGATINKSKWKKGRLLGRGTFGHVYLGFNRENGQMCAIKEVKVVSDDQTSKECLKQLNQEIILLSNLTHPNIVRYHGSELDEETLSVYLEYVSGGSIHKLLQEYGPFREPVIQNYTRQILSGLSFLHARNTVHRDIKGANILVDPNGEIKLADFGMAKHITSCVSVLSFKGSPYWMAPEVVMNTSGYGLAVDIWSLGCTILEMATSKPPWSQYEGVAAIFKIGNSKDFPEIPEHLSNDAKSFIRACLQREPSTRPTASQLLEHPFVKNQSTAKVALVGVTKESYPRSFDGSRTPPVLELHPAGRNISPAEGNYASHPVITVSRPLICTRENVKAITSLPVSPTSSPLRQYEPARKSCYLSPPHPSYGIGGQSGYEANDYSMFQARPSTRTTLEPWLEIPQFRAQTPSRSPRTRPIL</sequence>
<feature type="compositionally biased region" description="Pro residues" evidence="10">
    <location>
        <begin position="174"/>
        <end position="188"/>
    </location>
</feature>
<dbReference type="InterPro" id="IPR011009">
    <property type="entry name" value="Kinase-like_dom_sf"/>
</dbReference>
<evidence type="ECO:0000256" key="2">
    <source>
        <dbReference type="ARBA" id="ARBA00012406"/>
    </source>
</evidence>
<dbReference type="GO" id="GO:0005737">
    <property type="term" value="C:cytoplasm"/>
    <property type="evidence" value="ECO:0007669"/>
    <property type="project" value="TreeGrafter"/>
</dbReference>
<feature type="compositionally biased region" description="Polar residues" evidence="10">
    <location>
        <begin position="140"/>
        <end position="158"/>
    </location>
</feature>
<evidence type="ECO:0000256" key="4">
    <source>
        <dbReference type="ARBA" id="ARBA00022741"/>
    </source>
</evidence>
<dbReference type="CDD" id="cd06632">
    <property type="entry name" value="STKc_MEKK1_plant"/>
    <property type="match status" value="1"/>
</dbReference>
<evidence type="ECO:0000256" key="9">
    <source>
        <dbReference type="PROSITE-ProRule" id="PRU10141"/>
    </source>
</evidence>
<dbReference type="InterPro" id="IPR050538">
    <property type="entry name" value="MAP_kinase_kinase_kinase"/>
</dbReference>
<dbReference type="EC" id="2.7.11.25" evidence="2"/>
<keyword evidence="5" id="KW-0418">Kinase</keyword>
<feature type="compositionally biased region" description="Basic and acidic residues" evidence="10">
    <location>
        <begin position="11"/>
        <end position="35"/>
    </location>
</feature>
<feature type="compositionally biased region" description="Low complexity" evidence="10">
    <location>
        <begin position="81"/>
        <end position="99"/>
    </location>
</feature>
<dbReference type="SMART" id="SM00220">
    <property type="entry name" value="S_TKc"/>
    <property type="match status" value="1"/>
</dbReference>
<evidence type="ECO:0000256" key="1">
    <source>
        <dbReference type="ARBA" id="ARBA00006529"/>
    </source>
</evidence>
<keyword evidence="4 9" id="KW-0547">Nucleotide-binding</keyword>
<dbReference type="InterPro" id="IPR017441">
    <property type="entry name" value="Protein_kinase_ATP_BS"/>
</dbReference>
<dbReference type="PROSITE" id="PS50011">
    <property type="entry name" value="PROTEIN_KINASE_DOM"/>
    <property type="match status" value="1"/>
</dbReference>
<dbReference type="PROSITE" id="PS00107">
    <property type="entry name" value="PROTEIN_KINASE_ATP"/>
    <property type="match status" value="1"/>
</dbReference>
<keyword evidence="13" id="KW-1185">Reference proteome</keyword>
<comment type="caution">
    <text evidence="12">The sequence shown here is derived from an EMBL/GenBank/DDBJ whole genome shotgun (WGS) entry which is preliminary data.</text>
</comment>
<feature type="region of interest" description="Disordered" evidence="10">
    <location>
        <begin position="1"/>
        <end position="188"/>
    </location>
</feature>
<evidence type="ECO:0000256" key="5">
    <source>
        <dbReference type="ARBA" id="ARBA00022777"/>
    </source>
</evidence>
<evidence type="ECO:0000256" key="7">
    <source>
        <dbReference type="ARBA" id="ARBA00047559"/>
    </source>
</evidence>
<protein>
    <recommendedName>
        <fullName evidence="2">mitogen-activated protein kinase kinase kinase</fullName>
        <ecNumber evidence="2">2.7.11.25</ecNumber>
    </recommendedName>
</protein>
<dbReference type="PANTHER" id="PTHR48016">
    <property type="entry name" value="MAP KINASE KINASE KINASE SSK2-RELATED-RELATED"/>
    <property type="match status" value="1"/>
</dbReference>
<dbReference type="GO" id="GO:0005524">
    <property type="term" value="F:ATP binding"/>
    <property type="evidence" value="ECO:0007669"/>
    <property type="project" value="UniProtKB-UniRule"/>
</dbReference>
<dbReference type="Pfam" id="PF00069">
    <property type="entry name" value="Pkinase"/>
    <property type="match status" value="1"/>
</dbReference>
<evidence type="ECO:0000256" key="3">
    <source>
        <dbReference type="ARBA" id="ARBA00022679"/>
    </source>
</evidence>
<dbReference type="AlphaFoldDB" id="A0AAV9K7K4"/>